<feature type="transmembrane region" description="Helical" evidence="20">
    <location>
        <begin position="430"/>
        <end position="453"/>
    </location>
</feature>
<evidence type="ECO:0000256" key="5">
    <source>
        <dbReference type="ARBA" id="ARBA00022692"/>
    </source>
</evidence>
<dbReference type="RefSeq" id="XP_030972864.1">
    <property type="nucleotide sequence ID" value="XM_031117004.1"/>
</dbReference>
<keyword evidence="25" id="KW-1185">Reference proteome</keyword>
<reference evidence="24 25" key="1">
    <citation type="journal article" date="2016" name="G3 (Bethesda)">
        <title>First Draft Assembly and Annotation of the Genome of a California Endemic Oak Quercus lobata Nee (Fagaceae).</title>
        <authorList>
            <person name="Sork V.L."/>
            <person name="Fitz-Gibbon S.T."/>
            <person name="Puiu D."/>
            <person name="Crepeau M."/>
            <person name="Gugger P.F."/>
            <person name="Sherman R."/>
            <person name="Stevens K."/>
            <person name="Langley C.H."/>
            <person name="Pellegrini M."/>
            <person name="Salzberg S.L."/>
        </authorList>
    </citation>
    <scope>NUCLEOTIDE SEQUENCE [LARGE SCALE GENOMIC DNA]</scope>
    <source>
        <strain evidence="24 25">cv. SW786</strain>
    </source>
</reference>
<evidence type="ECO:0000256" key="4">
    <source>
        <dbReference type="ARBA" id="ARBA00022679"/>
    </source>
</evidence>
<evidence type="ECO:0000313" key="25">
    <source>
        <dbReference type="Proteomes" id="UP000594261"/>
    </source>
</evidence>
<keyword evidence="2 18" id="KW-0723">Serine/threonine-protein kinase</keyword>
<dbReference type="InterPro" id="IPR051343">
    <property type="entry name" value="G-type_lectin_kinases/EP1-like"/>
</dbReference>
<evidence type="ECO:0000256" key="14">
    <source>
        <dbReference type="ARBA" id="ARBA00023170"/>
    </source>
</evidence>
<keyword evidence="6 21" id="KW-0732">Signal</keyword>
<evidence type="ECO:0000256" key="9">
    <source>
        <dbReference type="ARBA" id="ARBA00022777"/>
    </source>
</evidence>
<evidence type="ECO:0000256" key="8">
    <source>
        <dbReference type="ARBA" id="ARBA00022741"/>
    </source>
</evidence>
<dbReference type="CDD" id="cd14066">
    <property type="entry name" value="STKc_IRAK"/>
    <property type="match status" value="1"/>
</dbReference>
<evidence type="ECO:0000256" key="1">
    <source>
        <dbReference type="ARBA" id="ARBA00004479"/>
    </source>
</evidence>
<dbReference type="SUPFAM" id="SSF51110">
    <property type="entry name" value="alpha-D-mannose-specific plant lectins"/>
    <property type="match status" value="1"/>
</dbReference>
<keyword evidence="7" id="KW-0430">Lectin</keyword>
<feature type="chain" id="PRO_5029587211" description="Receptor-like serine/threonine-protein kinase" evidence="21">
    <location>
        <begin position="20"/>
        <end position="784"/>
    </location>
</feature>
<keyword evidence="8 18" id="KW-0547">Nucleotide-binding</keyword>
<evidence type="ECO:0000256" key="11">
    <source>
        <dbReference type="ARBA" id="ARBA00022989"/>
    </source>
</evidence>
<dbReference type="OMA" id="PENTLIW"/>
<dbReference type="GO" id="GO:0030246">
    <property type="term" value="F:carbohydrate binding"/>
    <property type="evidence" value="ECO:0007669"/>
    <property type="project" value="UniProtKB-KW"/>
</dbReference>
<dbReference type="InterPro" id="IPR001480">
    <property type="entry name" value="Bulb-type_lectin_dom"/>
</dbReference>
<evidence type="ECO:0000259" key="23">
    <source>
        <dbReference type="PROSITE" id="PS50927"/>
    </source>
</evidence>
<organism evidence="24 25">
    <name type="scientific">Quercus lobata</name>
    <name type="common">Valley oak</name>
    <dbReference type="NCBI Taxonomy" id="97700"/>
    <lineage>
        <taxon>Eukaryota</taxon>
        <taxon>Viridiplantae</taxon>
        <taxon>Streptophyta</taxon>
        <taxon>Embryophyta</taxon>
        <taxon>Tracheophyta</taxon>
        <taxon>Spermatophyta</taxon>
        <taxon>Magnoliopsida</taxon>
        <taxon>eudicotyledons</taxon>
        <taxon>Gunneridae</taxon>
        <taxon>Pentapetalae</taxon>
        <taxon>rosids</taxon>
        <taxon>fabids</taxon>
        <taxon>Fagales</taxon>
        <taxon>Fagaceae</taxon>
        <taxon>Quercus</taxon>
    </lineage>
</organism>
<dbReference type="PANTHER" id="PTHR47976">
    <property type="entry name" value="G-TYPE LECTIN S-RECEPTOR-LIKE SERINE/THREONINE-PROTEIN KINASE SD2-5"/>
    <property type="match status" value="1"/>
</dbReference>
<dbReference type="PROSITE" id="PS00108">
    <property type="entry name" value="PROTEIN_KINASE_ST"/>
    <property type="match status" value="1"/>
</dbReference>
<name>A0A7N2KQX9_QUELO</name>
<keyword evidence="5 20" id="KW-0812">Transmembrane</keyword>
<evidence type="ECO:0000256" key="3">
    <source>
        <dbReference type="ARBA" id="ARBA00022536"/>
    </source>
</evidence>
<feature type="binding site" evidence="19">
    <location>
        <position position="521"/>
    </location>
    <ligand>
        <name>ATP</name>
        <dbReference type="ChEBI" id="CHEBI:30616"/>
    </ligand>
</feature>
<feature type="domain" description="Bulb-type lectin" evidence="23">
    <location>
        <begin position="16"/>
        <end position="174"/>
    </location>
</feature>
<evidence type="ECO:0000256" key="20">
    <source>
        <dbReference type="SAM" id="Phobius"/>
    </source>
</evidence>
<evidence type="ECO:0000256" key="10">
    <source>
        <dbReference type="ARBA" id="ARBA00022840"/>
    </source>
</evidence>
<dbReference type="Pfam" id="PF01453">
    <property type="entry name" value="B_lectin"/>
    <property type="match status" value="1"/>
</dbReference>
<evidence type="ECO:0000256" key="21">
    <source>
        <dbReference type="SAM" id="SignalP"/>
    </source>
</evidence>
<dbReference type="EMBL" id="LRBV02000001">
    <property type="status" value="NOT_ANNOTATED_CDS"/>
    <property type="molecule type" value="Genomic_DNA"/>
</dbReference>
<feature type="domain" description="Protein kinase" evidence="22">
    <location>
        <begin position="491"/>
        <end position="773"/>
    </location>
</feature>
<dbReference type="PROSITE" id="PS00107">
    <property type="entry name" value="PROTEIN_KINASE_ATP"/>
    <property type="match status" value="1"/>
</dbReference>
<dbReference type="InterPro" id="IPR017441">
    <property type="entry name" value="Protein_kinase_ATP_BS"/>
</dbReference>
<dbReference type="InterPro" id="IPR024171">
    <property type="entry name" value="SRK-like_kinase"/>
</dbReference>
<dbReference type="InParanoid" id="A0A7N2KQX9"/>
<dbReference type="EnsemblPlants" id="QL01p055210:mrna">
    <property type="protein sequence ID" value="QL01p055210:mrna:CDS:1"/>
    <property type="gene ID" value="QL01p055210"/>
</dbReference>
<evidence type="ECO:0000256" key="19">
    <source>
        <dbReference type="PROSITE-ProRule" id="PRU10141"/>
    </source>
</evidence>
<dbReference type="InterPro" id="IPR008271">
    <property type="entry name" value="Ser/Thr_kinase_AS"/>
</dbReference>
<dbReference type="InterPro" id="IPR036426">
    <property type="entry name" value="Bulb-type_lectin_dom_sf"/>
</dbReference>
<dbReference type="Pfam" id="PF00069">
    <property type="entry name" value="Pkinase"/>
    <property type="match status" value="1"/>
</dbReference>
<dbReference type="GO" id="GO:0005524">
    <property type="term" value="F:ATP binding"/>
    <property type="evidence" value="ECO:0007669"/>
    <property type="project" value="UniProtKB-UniRule"/>
</dbReference>
<evidence type="ECO:0000256" key="6">
    <source>
        <dbReference type="ARBA" id="ARBA00022729"/>
    </source>
</evidence>
<dbReference type="PROSITE" id="PS50927">
    <property type="entry name" value="BULB_LECTIN"/>
    <property type="match status" value="1"/>
</dbReference>
<accession>A0A7N2KQX9</accession>
<evidence type="ECO:0000256" key="13">
    <source>
        <dbReference type="ARBA" id="ARBA00023157"/>
    </source>
</evidence>
<dbReference type="OrthoDB" id="1483050at2759"/>
<dbReference type="SMART" id="SM00108">
    <property type="entry name" value="B_lectin"/>
    <property type="match status" value="1"/>
</dbReference>
<comment type="similarity">
    <text evidence="18">Belongs to the protein kinase superfamily. Ser/Thr protein kinase family.</text>
</comment>
<gene>
    <name evidence="24" type="primary">LOC115992777</name>
</gene>
<proteinExistence type="inferred from homology"/>
<dbReference type="Proteomes" id="UP000594261">
    <property type="component" value="Chromosome 1"/>
</dbReference>
<evidence type="ECO:0000256" key="18">
    <source>
        <dbReference type="PIRNR" id="PIRNR000641"/>
    </source>
</evidence>
<evidence type="ECO:0000256" key="2">
    <source>
        <dbReference type="ARBA" id="ARBA00022527"/>
    </source>
</evidence>
<dbReference type="InterPro" id="IPR000719">
    <property type="entry name" value="Prot_kinase_dom"/>
</dbReference>
<dbReference type="PROSITE" id="PS50011">
    <property type="entry name" value="PROTEIN_KINASE_DOM"/>
    <property type="match status" value="1"/>
</dbReference>
<dbReference type="GO" id="GO:0016020">
    <property type="term" value="C:membrane"/>
    <property type="evidence" value="ECO:0007669"/>
    <property type="project" value="UniProtKB-SubCell"/>
</dbReference>
<dbReference type="GO" id="GO:0004674">
    <property type="term" value="F:protein serine/threonine kinase activity"/>
    <property type="evidence" value="ECO:0007669"/>
    <property type="project" value="UniProtKB-KW"/>
</dbReference>
<dbReference type="GeneID" id="115992777"/>
<dbReference type="SUPFAM" id="SSF56112">
    <property type="entry name" value="Protein kinase-like (PK-like)"/>
    <property type="match status" value="1"/>
</dbReference>
<dbReference type="Gramene" id="QL01p055210:mrna">
    <property type="protein sequence ID" value="QL01p055210:mrna:CDS:1"/>
    <property type="gene ID" value="QL01p055210"/>
</dbReference>
<comment type="subcellular location">
    <subcellularLocation>
        <location evidence="1">Membrane</location>
        <topology evidence="1">Single-pass type I membrane protein</topology>
    </subcellularLocation>
</comment>
<evidence type="ECO:0000256" key="7">
    <source>
        <dbReference type="ARBA" id="ARBA00022734"/>
    </source>
</evidence>
<keyword evidence="9 18" id="KW-0418">Kinase</keyword>
<dbReference type="Gene3D" id="2.90.10.10">
    <property type="entry name" value="Bulb-type lectin domain"/>
    <property type="match status" value="2"/>
</dbReference>
<sequence length="784" mass="87595">MMTPVFLFFLLSSIFTVNAQQGQSIVKPGSILTPTTNSSWLSPSGLYAFGFYKQGNGYAVGVFLAGIPQKTVVWTANRDNPPVSTQVTLNFTSDGRLVLQSAQGTETSVANFDPASSASMLDTGNFVVYNSDNQSIWESFQNPTDTLLPTQRLLPNDSVVLKSSVSESNQSTGRFRAVMQQDGYVALYPVGTNLTLEYGYWSTSNGVPNGNLNLDDQGLLYVTNSIFNLTVSQSRNSAKGTVLYRLRMEDDGFLRLYSYNLQEQNGSWSIIWSPLNETGVNICFPRGLCGVNAFCDPGGNDINCTCLPGFVFIDESKRTSGCERNSTTENCNEKGMNTTMEEVSGIIWENLTYNRSVLLTKQDCNDACLQDCSCEAALFNDEVCGKQKLPLRFVNIKISNDPKETLAFIKVRTSTPSSDGNVTKKKGLEILIIGVSLVIFAFIVLAISGIAIYRSRIFANENILNTGNIVLSDEDVGPRSFTYIELEKITNGFKEELGRGSFGIVYKGTIENGQKIVAVKKLERLLVDREREFQTEMKVIGRTHHKNLIRLLGYCHDGPNRLLVYEYMCNGSLADVLFKPEKKPSWDERMGIACNIARGIFYLHEECVEKIIHCDIKPQNILMDENRCAKISDFGLAKLLKPDQSKISTGIRGTRGYVAPEWHQLKCPVTVKVDVYSFGIVLLEIISCRRCVDSNLPEEEAILEEWSYRCFECGELGKLVNDEEVEMRQLERMVKVALWCILYDPSLRPSMKKVLLMLEGTADIPVPSNRSFVSQYDQGFEENE</sequence>
<dbReference type="FunFam" id="1.10.510.10:FF:000237">
    <property type="entry name" value="G-type lectin S-receptor-like serine/threonine-protein kinase"/>
    <property type="match status" value="1"/>
</dbReference>
<evidence type="ECO:0000313" key="24">
    <source>
        <dbReference type="EnsemblPlants" id="QL01p055210:mrna:CDS:1"/>
    </source>
</evidence>
<dbReference type="Gene3D" id="3.30.200.20">
    <property type="entry name" value="Phosphorylase Kinase, domain 1"/>
    <property type="match status" value="1"/>
</dbReference>
<reference evidence="24" key="2">
    <citation type="submission" date="2021-01" db="UniProtKB">
        <authorList>
            <consortium name="EnsemblPlants"/>
        </authorList>
    </citation>
    <scope>IDENTIFICATION</scope>
</reference>
<evidence type="ECO:0000259" key="22">
    <source>
        <dbReference type="PROSITE" id="PS50011"/>
    </source>
</evidence>
<dbReference type="KEGG" id="qlo:115992777"/>
<dbReference type="InterPro" id="IPR011009">
    <property type="entry name" value="Kinase-like_dom_sf"/>
</dbReference>
<keyword evidence="3" id="KW-0245">EGF-like domain</keyword>
<evidence type="ECO:0000256" key="12">
    <source>
        <dbReference type="ARBA" id="ARBA00023136"/>
    </source>
</evidence>
<dbReference type="PANTHER" id="PTHR47976:SF7">
    <property type="entry name" value="RECEPTOR-LIKE SERINE_THREONINE-PROTEIN KINASE"/>
    <property type="match status" value="1"/>
</dbReference>
<evidence type="ECO:0000256" key="15">
    <source>
        <dbReference type="ARBA" id="ARBA00023180"/>
    </source>
</evidence>
<dbReference type="AlphaFoldDB" id="A0A7N2KQX9"/>
<dbReference type="Gene3D" id="1.10.510.10">
    <property type="entry name" value="Transferase(Phosphotransferase) domain 1"/>
    <property type="match status" value="1"/>
</dbReference>
<comment type="catalytic activity">
    <reaction evidence="16 18">
        <text>L-threonyl-[protein] + ATP = O-phospho-L-threonyl-[protein] + ADP + H(+)</text>
        <dbReference type="Rhea" id="RHEA:46608"/>
        <dbReference type="Rhea" id="RHEA-COMP:11060"/>
        <dbReference type="Rhea" id="RHEA-COMP:11605"/>
        <dbReference type="ChEBI" id="CHEBI:15378"/>
        <dbReference type="ChEBI" id="CHEBI:30013"/>
        <dbReference type="ChEBI" id="CHEBI:30616"/>
        <dbReference type="ChEBI" id="CHEBI:61977"/>
        <dbReference type="ChEBI" id="CHEBI:456216"/>
        <dbReference type="EC" id="2.7.11.1"/>
    </reaction>
</comment>
<dbReference type="CDD" id="cd00028">
    <property type="entry name" value="B_lectin"/>
    <property type="match status" value="1"/>
</dbReference>
<dbReference type="PIRSF" id="PIRSF000641">
    <property type="entry name" value="SRK"/>
    <property type="match status" value="1"/>
</dbReference>
<keyword evidence="13" id="KW-1015">Disulfide bond</keyword>
<dbReference type="EC" id="2.7.11.1" evidence="18"/>
<keyword evidence="15" id="KW-0325">Glycoprotein</keyword>
<protein>
    <recommendedName>
        <fullName evidence="18">Receptor-like serine/threonine-protein kinase</fullName>
        <ecNumber evidence="18">2.7.11.1</ecNumber>
    </recommendedName>
</protein>
<evidence type="ECO:0000256" key="16">
    <source>
        <dbReference type="ARBA" id="ARBA00047899"/>
    </source>
</evidence>
<dbReference type="FunFam" id="2.90.10.10:FF:000013">
    <property type="entry name" value="G-type lectin S-receptor-like serine/threonine-protein kinase LECRK1"/>
    <property type="match status" value="1"/>
</dbReference>
<evidence type="ECO:0000256" key="17">
    <source>
        <dbReference type="ARBA" id="ARBA00048679"/>
    </source>
</evidence>
<keyword evidence="10 18" id="KW-0067">ATP-binding</keyword>
<keyword evidence="12 20" id="KW-0472">Membrane</keyword>
<keyword evidence="11 20" id="KW-1133">Transmembrane helix</keyword>
<dbReference type="FunFam" id="3.30.200.20:FF:000059">
    <property type="entry name" value="S-receptor-like serine/threonine-protein kinase"/>
    <property type="match status" value="1"/>
</dbReference>
<keyword evidence="14" id="KW-0675">Receptor</keyword>
<comment type="catalytic activity">
    <reaction evidence="17 18">
        <text>L-seryl-[protein] + ATP = O-phospho-L-seryl-[protein] + ADP + H(+)</text>
        <dbReference type="Rhea" id="RHEA:17989"/>
        <dbReference type="Rhea" id="RHEA-COMP:9863"/>
        <dbReference type="Rhea" id="RHEA-COMP:11604"/>
        <dbReference type="ChEBI" id="CHEBI:15378"/>
        <dbReference type="ChEBI" id="CHEBI:29999"/>
        <dbReference type="ChEBI" id="CHEBI:30616"/>
        <dbReference type="ChEBI" id="CHEBI:83421"/>
        <dbReference type="ChEBI" id="CHEBI:456216"/>
        <dbReference type="EC" id="2.7.11.1"/>
    </reaction>
</comment>
<keyword evidence="4 18" id="KW-0808">Transferase</keyword>
<feature type="signal peptide" evidence="21">
    <location>
        <begin position="1"/>
        <end position="19"/>
    </location>
</feature>
<dbReference type="SMART" id="SM00220">
    <property type="entry name" value="S_TKc"/>
    <property type="match status" value="1"/>
</dbReference>